<evidence type="ECO:0000256" key="5">
    <source>
        <dbReference type="ARBA" id="ARBA00022723"/>
    </source>
</evidence>
<dbReference type="GO" id="GO:0051118">
    <property type="term" value="F:glucan endo-1,3-alpha-glucosidase activity"/>
    <property type="evidence" value="ECO:0007669"/>
    <property type="project" value="InterPro"/>
</dbReference>
<dbReference type="Gene3D" id="3.20.20.80">
    <property type="entry name" value="Glycosidases"/>
    <property type="match status" value="1"/>
</dbReference>
<dbReference type="Gene3D" id="2.30.250.10">
    <property type="entry name" value="Aminopeptidase i, Domain 2"/>
    <property type="match status" value="1"/>
</dbReference>
<dbReference type="SUPFAM" id="SSF101821">
    <property type="entry name" value="Aminopeptidase/glucanase lid domain"/>
    <property type="match status" value="1"/>
</dbReference>
<dbReference type="RefSeq" id="XP_031930482.1">
    <property type="nucleotide sequence ID" value="XM_032070008.1"/>
</dbReference>
<keyword evidence="6 9" id="KW-0378">Hydrolase</keyword>
<accession>A0A5N7ABX6</accession>
<dbReference type="Gene3D" id="3.40.630.10">
    <property type="entry name" value="Zn peptidases"/>
    <property type="match status" value="1"/>
</dbReference>
<dbReference type="PRINTS" id="PR00932">
    <property type="entry name" value="AMINO1PTASE"/>
</dbReference>
<keyword evidence="4" id="KW-0645">Protease</keyword>
<dbReference type="InterPro" id="IPR005197">
    <property type="entry name" value="Glyco_hydro_71"/>
</dbReference>
<dbReference type="InterPro" id="IPR001948">
    <property type="entry name" value="Peptidase_M18"/>
</dbReference>
<dbReference type="PANTHER" id="PTHR28570">
    <property type="entry name" value="ASPARTYL AMINOPEPTIDASE"/>
    <property type="match status" value="1"/>
</dbReference>
<dbReference type="OrthoDB" id="9880441at2759"/>
<evidence type="ECO:0000256" key="3">
    <source>
        <dbReference type="ARBA" id="ARBA00022438"/>
    </source>
</evidence>
<organism evidence="9 10">
    <name type="scientific">Aspergillus caelatus</name>
    <dbReference type="NCBI Taxonomy" id="61420"/>
    <lineage>
        <taxon>Eukaryota</taxon>
        <taxon>Fungi</taxon>
        <taxon>Dikarya</taxon>
        <taxon>Ascomycota</taxon>
        <taxon>Pezizomycotina</taxon>
        <taxon>Eurotiomycetes</taxon>
        <taxon>Eurotiomycetidae</taxon>
        <taxon>Eurotiales</taxon>
        <taxon>Aspergillaceae</taxon>
        <taxon>Aspergillus</taxon>
        <taxon>Aspergillus subgen. Circumdati</taxon>
    </lineage>
</organism>
<dbReference type="InterPro" id="IPR023358">
    <property type="entry name" value="Peptidase_M18_dom2"/>
</dbReference>
<reference evidence="9 10" key="1">
    <citation type="submission" date="2019-04" db="EMBL/GenBank/DDBJ databases">
        <title>Friends and foes A comparative genomics studyof 23 Aspergillus species from section Flavi.</title>
        <authorList>
            <consortium name="DOE Joint Genome Institute"/>
            <person name="Kjaerbolling I."/>
            <person name="Vesth T."/>
            <person name="Frisvad J.C."/>
            <person name="Nybo J.L."/>
            <person name="Theobald S."/>
            <person name="Kildgaard S."/>
            <person name="Isbrandt T."/>
            <person name="Kuo A."/>
            <person name="Sato A."/>
            <person name="Lyhne E.K."/>
            <person name="Kogle M.E."/>
            <person name="Wiebenga A."/>
            <person name="Kun R.S."/>
            <person name="Lubbers R.J."/>
            <person name="Makela M.R."/>
            <person name="Barry K."/>
            <person name="Chovatia M."/>
            <person name="Clum A."/>
            <person name="Daum C."/>
            <person name="Haridas S."/>
            <person name="He G."/>
            <person name="LaButti K."/>
            <person name="Lipzen A."/>
            <person name="Mondo S."/>
            <person name="Riley R."/>
            <person name="Salamov A."/>
            <person name="Simmons B.A."/>
            <person name="Magnuson J.K."/>
            <person name="Henrissat B."/>
            <person name="Mortensen U.H."/>
            <person name="Larsen T.O."/>
            <person name="Devries R.P."/>
            <person name="Grigoriev I.V."/>
            <person name="Machida M."/>
            <person name="Baker S.E."/>
            <person name="Andersen M.R."/>
        </authorList>
    </citation>
    <scope>NUCLEOTIDE SEQUENCE [LARGE SCALE GENOMIC DNA]</scope>
    <source>
        <strain evidence="9 10">CBS 763.97</strain>
    </source>
</reference>
<keyword evidence="3" id="KW-0031">Aminopeptidase</keyword>
<evidence type="ECO:0000313" key="9">
    <source>
        <dbReference type="EMBL" id="KAE8367401.1"/>
    </source>
</evidence>
<keyword evidence="10" id="KW-1185">Reference proteome</keyword>
<dbReference type="Pfam" id="PF02127">
    <property type="entry name" value="Peptidase_M18"/>
    <property type="match status" value="1"/>
</dbReference>
<dbReference type="EMBL" id="ML737598">
    <property type="protein sequence ID" value="KAE8367401.1"/>
    <property type="molecule type" value="Genomic_DNA"/>
</dbReference>
<dbReference type="GeneID" id="43654454"/>
<keyword evidence="7" id="KW-0862">Zinc</keyword>
<evidence type="ECO:0000256" key="6">
    <source>
        <dbReference type="ARBA" id="ARBA00022801"/>
    </source>
</evidence>
<dbReference type="GO" id="GO:0070006">
    <property type="term" value="F:metalloaminopeptidase activity"/>
    <property type="evidence" value="ECO:0007669"/>
    <property type="project" value="TreeGrafter"/>
</dbReference>
<comment type="cofactor">
    <cofactor evidence="1">
        <name>Zn(2+)</name>
        <dbReference type="ChEBI" id="CHEBI:29105"/>
    </cofactor>
</comment>
<dbReference type="GO" id="GO:0006508">
    <property type="term" value="P:proteolysis"/>
    <property type="evidence" value="ECO:0007669"/>
    <property type="project" value="UniProtKB-KW"/>
</dbReference>
<evidence type="ECO:0000256" key="7">
    <source>
        <dbReference type="ARBA" id="ARBA00022833"/>
    </source>
</evidence>
<evidence type="ECO:0000256" key="1">
    <source>
        <dbReference type="ARBA" id="ARBA00001947"/>
    </source>
</evidence>
<proteinExistence type="inferred from homology"/>
<protein>
    <submittedName>
        <fullName evidence="9">Glycosyl hydrolase family 71-domain-containing protein</fullName>
    </submittedName>
</protein>
<dbReference type="GO" id="GO:0000324">
    <property type="term" value="C:fungal-type vacuole"/>
    <property type="evidence" value="ECO:0007669"/>
    <property type="project" value="TreeGrafter"/>
</dbReference>
<keyword evidence="5" id="KW-0479">Metal-binding</keyword>
<dbReference type="AlphaFoldDB" id="A0A5N7ABX6"/>
<comment type="similarity">
    <text evidence="2">Belongs to the peptidase M18 family.</text>
</comment>
<keyword evidence="8" id="KW-0482">Metalloprotease</keyword>
<evidence type="ECO:0000313" key="10">
    <source>
        <dbReference type="Proteomes" id="UP000326268"/>
    </source>
</evidence>
<dbReference type="PANTHER" id="PTHR28570:SF4">
    <property type="entry name" value="VACUOLAR AMINOPEPTIDASE 1"/>
    <property type="match status" value="1"/>
</dbReference>
<dbReference type="CDD" id="cd05658">
    <property type="entry name" value="M18_DAP"/>
    <property type="match status" value="1"/>
</dbReference>
<evidence type="ECO:0000256" key="4">
    <source>
        <dbReference type="ARBA" id="ARBA00022670"/>
    </source>
</evidence>
<evidence type="ECO:0000256" key="8">
    <source>
        <dbReference type="ARBA" id="ARBA00023049"/>
    </source>
</evidence>
<gene>
    <name evidence="9" type="ORF">BDV27DRAFT_142802</name>
</gene>
<dbReference type="NCBIfam" id="NF002759">
    <property type="entry name" value="PRK02813.1"/>
    <property type="match status" value="1"/>
</dbReference>
<dbReference type="Proteomes" id="UP000326268">
    <property type="component" value="Unassembled WGS sequence"/>
</dbReference>
<dbReference type="Pfam" id="PF03659">
    <property type="entry name" value="Glyco_hydro_71"/>
    <property type="match status" value="1"/>
</dbReference>
<dbReference type="CDD" id="cd11577">
    <property type="entry name" value="GH71"/>
    <property type="match status" value="1"/>
</dbReference>
<dbReference type="FunFam" id="2.30.250.10:FF:000001">
    <property type="entry name" value="Aspartyl aminopeptidase 1"/>
    <property type="match status" value="1"/>
</dbReference>
<evidence type="ECO:0000256" key="2">
    <source>
        <dbReference type="ARBA" id="ARBA00008290"/>
    </source>
</evidence>
<name>A0A5N7ABX6_9EURO</name>
<dbReference type="SUPFAM" id="SSF53187">
    <property type="entry name" value="Zn-dependent exopeptidases"/>
    <property type="match status" value="1"/>
</dbReference>
<dbReference type="GO" id="GO:0008270">
    <property type="term" value="F:zinc ion binding"/>
    <property type="evidence" value="ECO:0007669"/>
    <property type="project" value="InterPro"/>
</dbReference>
<sequence length="979" mass="107841">MKHHLDRILGHVQTPEKLRHHHHHHQQQPPIIQVPPVIAQHPPQGVPTLPDSHNVFAHFIIGNAYYMTSDQWESDIVEAQKAHIDGFALNVAPQDHHTDGALQKAYDAAEKIGNFSLFISFDYLSGGPWPADRVITIVNSYKNRKAQFYYKGKPLVSTFEGVDKTGDWPNIKAATGCLFIPCWTSKGPAGIRGVLNEIDGAFSWDAWPVGAEDMKVTNDLEWMKALSGKPYMMPVAPWFYTNLPRWRKNWLWRGDDLWHYRWKQVIELQPPLVQILSWNDYGETHYIGPIYKAGVPEGASRYVANHPHDAWRTFLPHYIDGYRRNIANHHSNPASTSLHQKYPISYADKIVYWYRLNPGQSGSADGTTGNNPGIGQPEMKPHELSQDKVFVSAFVTEPSEVHVQIGSGPHSVLDAVPGVNHGSFSFKGQTGPVRISIVRGNREVVTTTGPAITEECAGGVVDWNASSSAAPSSFIPLQSPPILLAPSFPLLPEPSPATIATPVARTGPVAPEDYTKPYCEFMTANPTIFHAVDGFTKQLESQGYKRLPERETWNSKLEKGGKYYVTRNGSAFISFSIGRDYKSGNGMAIVAGHIDALTAKLKPVSKLPNKAGFRQLGVAPYAGALSDTWWDRDLSIGGRVLVQDCNTGRVESKLVKLDWPIARIPTLAPHFGAPSQGPFNKETQMVPIIGVDNSDLFQQQVLSKTDQGSGIKPGTFAATQPEKLVKVISKELGITDFNSIISWELELYDSQPAQVGGLDKDLIFAGRIDDKLCCYAAQEALLASPDSTSTSSIKMVGMFDDEEIGSLLRQGARSNFMSSVIERITEAFSPNYGPNVLSQTVANSFFVSSDVIHAVNPNFLNVYLENHAPRLNVGVAVSADSNGHMTTDSVSYGFIKRVANRCGSTLQVFQIRNDSRSGGTIGPMTSSRIGMRAIDVGIPQLSMHSIRATTGSLDPGLGVKLFKGFFDYFEEVDKEFADF</sequence>